<name>A0A2W2GRB4_9ACTN</name>
<organism evidence="1 2">
    <name type="scientific">Spongiactinospora gelatinilytica</name>
    <dbReference type="NCBI Taxonomy" id="2666298"/>
    <lineage>
        <taxon>Bacteria</taxon>
        <taxon>Bacillati</taxon>
        <taxon>Actinomycetota</taxon>
        <taxon>Actinomycetes</taxon>
        <taxon>Streptosporangiales</taxon>
        <taxon>Streptosporangiaceae</taxon>
        <taxon>Spongiactinospora</taxon>
    </lineage>
</organism>
<protein>
    <submittedName>
        <fullName evidence="1">Uncharacterized protein</fullName>
    </submittedName>
</protein>
<sequence length="127" mass="13924">MTLLRKKPVPWAWAGKRESMPQEYLHEGRVCTGVTDRIGLFCLVPPTTGALTAAKPAAAVVLVWVAGGWRPRLSAIPHWWVCFSFSTSSNIIDGGDQVAAITSLLLIPICLTDGRRWHWNRCTAGSP</sequence>
<accession>A0A2W2GRB4</accession>
<evidence type="ECO:0000313" key="1">
    <source>
        <dbReference type="EMBL" id="PZG39838.1"/>
    </source>
</evidence>
<dbReference type="EMBL" id="POUA01000198">
    <property type="protein sequence ID" value="PZG39838.1"/>
    <property type="molecule type" value="Genomic_DNA"/>
</dbReference>
<reference evidence="1 2" key="1">
    <citation type="submission" date="2018-01" db="EMBL/GenBank/DDBJ databases">
        <title>Draft genome sequence of Sphaerisporangium sp. 7K107.</title>
        <authorList>
            <person name="Sahin N."/>
            <person name="Saygin H."/>
            <person name="Ay H."/>
        </authorList>
    </citation>
    <scope>NUCLEOTIDE SEQUENCE [LARGE SCALE GENOMIC DNA]</scope>
    <source>
        <strain evidence="1 2">7K107</strain>
    </source>
</reference>
<evidence type="ECO:0000313" key="2">
    <source>
        <dbReference type="Proteomes" id="UP000248544"/>
    </source>
</evidence>
<dbReference type="Proteomes" id="UP000248544">
    <property type="component" value="Unassembled WGS sequence"/>
</dbReference>
<proteinExistence type="predicted"/>
<comment type="caution">
    <text evidence="1">The sequence shown here is derived from an EMBL/GenBank/DDBJ whole genome shotgun (WGS) entry which is preliminary data.</text>
</comment>
<dbReference type="AlphaFoldDB" id="A0A2W2GRB4"/>
<gene>
    <name evidence="1" type="ORF">C1I98_23110</name>
</gene>
<dbReference type="RefSeq" id="WP_111169528.1">
    <property type="nucleotide sequence ID" value="NZ_POUA01000198.1"/>
</dbReference>
<keyword evidence="2" id="KW-1185">Reference proteome</keyword>